<keyword evidence="1" id="KW-0732">Signal</keyword>
<dbReference type="InterPro" id="IPR025522">
    <property type="entry name" value="DUF4410"/>
</dbReference>
<reference evidence="2 3" key="1">
    <citation type="submission" date="2024-07" db="EMBL/GenBank/DDBJ databases">
        <title>Uliginosibacterium flavum JJ3220;KACC:17644.</title>
        <authorList>
            <person name="Kim M.K."/>
        </authorList>
    </citation>
    <scope>NUCLEOTIDE SEQUENCE [LARGE SCALE GENOMIC DNA]</scope>
    <source>
        <strain evidence="2 3">KACC:17644</strain>
    </source>
</reference>
<dbReference type="PROSITE" id="PS51257">
    <property type="entry name" value="PROKAR_LIPOPROTEIN"/>
    <property type="match status" value="1"/>
</dbReference>
<dbReference type="Pfam" id="PF14366">
    <property type="entry name" value="DUF4410"/>
    <property type="match status" value="1"/>
</dbReference>
<evidence type="ECO:0000313" key="3">
    <source>
        <dbReference type="Proteomes" id="UP001549691"/>
    </source>
</evidence>
<evidence type="ECO:0008006" key="4">
    <source>
        <dbReference type="Google" id="ProtNLM"/>
    </source>
</evidence>
<dbReference type="RefSeq" id="WP_354600020.1">
    <property type="nucleotide sequence ID" value="NZ_JBEWZI010000004.1"/>
</dbReference>
<name>A0ABV2TI09_9RHOO</name>
<feature type="chain" id="PRO_5045178530" description="DUF4410 domain-containing protein" evidence="1">
    <location>
        <begin position="20"/>
        <end position="172"/>
    </location>
</feature>
<comment type="caution">
    <text evidence="2">The sequence shown here is derived from an EMBL/GenBank/DDBJ whole genome shotgun (WGS) entry which is preliminary data.</text>
</comment>
<feature type="signal peptide" evidence="1">
    <location>
        <begin position="1"/>
        <end position="19"/>
    </location>
</feature>
<organism evidence="2 3">
    <name type="scientific">Uliginosibacterium flavum</name>
    <dbReference type="NCBI Taxonomy" id="1396831"/>
    <lineage>
        <taxon>Bacteria</taxon>
        <taxon>Pseudomonadati</taxon>
        <taxon>Pseudomonadota</taxon>
        <taxon>Betaproteobacteria</taxon>
        <taxon>Rhodocyclales</taxon>
        <taxon>Zoogloeaceae</taxon>
        <taxon>Uliginosibacterium</taxon>
    </lineage>
</organism>
<evidence type="ECO:0000313" key="2">
    <source>
        <dbReference type="EMBL" id="MET7013556.1"/>
    </source>
</evidence>
<evidence type="ECO:0000256" key="1">
    <source>
        <dbReference type="SAM" id="SignalP"/>
    </source>
</evidence>
<accession>A0ABV2TI09</accession>
<protein>
    <recommendedName>
        <fullName evidence="4">DUF4410 domain-containing protein</fullName>
    </recommendedName>
</protein>
<gene>
    <name evidence="2" type="ORF">ABXR19_05100</name>
</gene>
<dbReference type="EMBL" id="JBEWZI010000004">
    <property type="protein sequence ID" value="MET7013556.1"/>
    <property type="molecule type" value="Genomic_DNA"/>
</dbReference>
<proteinExistence type="predicted"/>
<keyword evidence="3" id="KW-1185">Reference proteome</keyword>
<dbReference type="Proteomes" id="UP001549691">
    <property type="component" value="Unassembled WGS sequence"/>
</dbReference>
<sequence length="172" mass="18820">MFRKLYSALLIAAALTLTACGGNPIKSALIVSPETPEAWQVRQVRIGEIKVTSTDQSAESLAANAEWARKTKLELQEMFISKNVRISDDAPIVIDTQIKLNYGNFALRHFVGWGAGKGEAEVILELKDKTGKTILGTRTLLNKIAGAFETDVKPAMERTITSAVKDFGTRLK</sequence>